<name>A0ABP0PUQ5_9DINO</name>
<evidence type="ECO:0000256" key="5">
    <source>
        <dbReference type="ARBA" id="ARBA00022801"/>
    </source>
</evidence>
<dbReference type="Proteomes" id="UP001642464">
    <property type="component" value="Unassembled WGS sequence"/>
</dbReference>
<feature type="compositionally biased region" description="Basic and acidic residues" evidence="7">
    <location>
        <begin position="3087"/>
        <end position="3104"/>
    </location>
</feature>
<feature type="domain" description="DUF3638" evidence="8">
    <location>
        <begin position="2084"/>
        <end position="2307"/>
    </location>
</feature>
<feature type="region of interest" description="Disordered" evidence="7">
    <location>
        <begin position="2511"/>
        <end position="2531"/>
    </location>
</feature>
<protein>
    <recommendedName>
        <fullName evidence="2">ubiquitinyl hydrolase 1</fullName>
        <ecNumber evidence="2">3.4.19.12</ecNumber>
    </recommendedName>
</protein>
<dbReference type="PANTHER" id="PTHR13367:SF28">
    <property type="entry name" value="UBIQUITIN THIOESTERASE ZRANB1"/>
    <property type="match status" value="1"/>
</dbReference>
<keyword evidence="3" id="KW-0645">Protease</keyword>
<evidence type="ECO:0000313" key="10">
    <source>
        <dbReference type="EMBL" id="CAK9079768.1"/>
    </source>
</evidence>
<gene>
    <name evidence="10" type="ORF">SCF082_LOCUS38067</name>
</gene>
<accession>A0ABP0PUQ5</accession>
<organism evidence="10 11">
    <name type="scientific">Durusdinium trenchii</name>
    <dbReference type="NCBI Taxonomy" id="1381693"/>
    <lineage>
        <taxon>Eukaryota</taxon>
        <taxon>Sar</taxon>
        <taxon>Alveolata</taxon>
        <taxon>Dinophyceae</taxon>
        <taxon>Suessiales</taxon>
        <taxon>Symbiodiniaceae</taxon>
        <taxon>Durusdinium</taxon>
    </lineage>
</organism>
<evidence type="ECO:0000259" key="9">
    <source>
        <dbReference type="Pfam" id="PF12359"/>
    </source>
</evidence>
<feature type="compositionally biased region" description="Basic and acidic residues" evidence="7">
    <location>
        <begin position="1898"/>
        <end position="1911"/>
    </location>
</feature>
<evidence type="ECO:0000259" key="8">
    <source>
        <dbReference type="Pfam" id="PF12340"/>
    </source>
</evidence>
<keyword evidence="5" id="KW-0378">Hydrolase</keyword>
<dbReference type="InterPro" id="IPR022105">
    <property type="entry name" value="DUF3645"/>
</dbReference>
<reference evidence="10 11" key="1">
    <citation type="submission" date="2024-02" db="EMBL/GenBank/DDBJ databases">
        <authorList>
            <person name="Chen Y."/>
            <person name="Shah S."/>
            <person name="Dougan E. K."/>
            <person name="Thang M."/>
            <person name="Chan C."/>
        </authorList>
    </citation>
    <scope>NUCLEOTIDE SEQUENCE [LARGE SCALE GENOMIC DNA]</scope>
</reference>
<dbReference type="EMBL" id="CAXAMM010038644">
    <property type="protein sequence ID" value="CAK9079768.1"/>
    <property type="molecule type" value="Genomic_DNA"/>
</dbReference>
<evidence type="ECO:0000313" key="11">
    <source>
        <dbReference type="Proteomes" id="UP001642464"/>
    </source>
</evidence>
<feature type="domain" description="DUF3645" evidence="9">
    <location>
        <begin position="2604"/>
        <end position="2634"/>
    </location>
</feature>
<evidence type="ECO:0000256" key="7">
    <source>
        <dbReference type="SAM" id="MobiDB-lite"/>
    </source>
</evidence>
<comment type="caution">
    <text evidence="10">The sequence shown here is derived from an EMBL/GenBank/DDBJ whole genome shotgun (WGS) entry which is preliminary data.</text>
</comment>
<sequence>MARAGVPLPGILAQMSIQGESEASRDAFEAWFAQATGLSGQDVAEARGSMREEERRDMIEALKSAVDDEEEGQQEPRRPRQRQARHPGTQPRKGTADLRSFCRMARSGVPLEGIVQMMQVKGVDAESQAAFRDWFQTAAGLSEEEMELSGRGALPEERRLAAIEGLKQSKDPGKEKQEGERAEALEQAAWLPKDPRELLEGIAPHLKAPIDAAAALRSNAPEEVLARIRKEQHTDPAALFEAVRTCEQIPKGALAPQAGHVETKSDISKAVPEILGRAVFGLEDPSDEHASVETVTQSLEALLEALDDEQDLAQVSFAQRFAQSLEQLDGDPVAQANAFRQAVAALQDDESGCFVLGATGKTTGLTDHFAMLVTPNADGSFQVAVCVKHPDFIAYHPQKFDEKGLVRVCPVLHMARVRRVRLLDPTFACMTTRLLCSPSTYNSSRVLYEVLLPFLTEDQPLHQALASQYSGEDVLWWCRPGRAKRASAVSAVFVALRWSRTCLRKQDKDSWLMFKFGMRCHVADLLLEVGDLSPAGWEQVTRRFAKSISGKPAFLSRGRDLVERLSNRADQSLQNMQRLRDRRDTAWDLSYNVESVADVAQAVRDSEAYREASELMASQGSAATHDASVAHSKELSQHWDSVHNPEETLARRVDALLAVVTAYRENPAVVTALVQHAIACALPVDPHEWMTAPEWANDEAAQCASLGSLLQLAHLFLEACVEGPVSSFTADGDRVVVMACLFAWSNAVALHPEGVCASSFAMRKSSPNADGLNGVEFNTLTAALPTSPLLARARASIVPFLCRPGLERALWDFSQLKTKRAKPEFTLRVAAQIAGLDPDTASMGECAAAFSGDASLNSADFASLRDLAMLFKLASLPLEKLELRGVRAIPIAERLKWAVVTIKGETTEDGLAEVETFTSFAGQSLNHDHVLQRVRFESAASPRQYIHGKMTLASVIDEEGVLGTREMPTFSGFTGPEETERLLTLLTAPNIRIPAILSFFDQDRAALLFNPELRNLLLSVLLEPGPLDVNEQAHNEVVMCPQPLTDCPVLVSNKSLLEQELAIQGSPTVVLLVSLLEALKAICSATKRAPDHMLAAVADITIVLAWLEGLNGHSSGGLARALRPGLSEFFLERDMPGAFVATFLNAPHDELADAAADLVFNATKSLQREQDTRCHPLVREVLARHAVVLRDLRLPDDAIVEAVQLSQTAIEGTQQTWKRDGFDCRNSPVRFDLLSANVVVEGSFVEPELPVAIASAMPERIVTLGQSCVVADPETFVGSSVLSAAQLQASGGDLVQVALHKGDAVRGAGKVSAVLREMGSNLELWFVPKDLLRGALPDALLRDNRTSFWLDQAQMCVRTKPDDLLRVDLNDEVAVRHADGKVLVTDPPRAIMDALVRIEQIDHILFWDDGSVDLPRLGIHLRLQPANGNWVLSSNPTLHLDPRRNAKLASTSRGTAIEGLERIVILVNAQGEEFILAATADSHFIAKLDCTRRHLLGLDRTTALRLLIMKLQVRAYRGARQLVDFVATDQPFSPEEADLMNLLSGPALSGDHAPDAVALRLMVFEATFLRNRTTLPKNTSLFQDCVRYICNLDLVDPALRLSRARAIRAFENALEQGRPSLTRKRMASSDGEEAADFSSDLWFEQIRSMLAALDAQKPTQQQQTLVPLHGGGGWHRLKIEAPAWMQEVLDDDSEHKLLSVPLMQGGDDLCWKYPSSPEEIDGAVNAVLESNLVDRGLRCMIEILRSKTPTGTGLAFVKLLSSRMYLHKQKLQGTKMFEKTTFFLLAFLARDEHDINIPRAPEPGADYRDTVEFCLETMRHAVAAKGPAAKTFVLQKVASDSWTGLPDSLSVALEWFDLSASRNQADHQRTHQESPVLAGSRGYELLVAEKGSDGAGANERDGHENGSDHSSGEDVLFAQLLEKSASVVRARDDLDAFDNRPADPFVLVARNLEEAQGILASEVVEDREAIDAALEAIDHAVSTAFDPVFMLARQAPKLDLQDLMRLFVSKEGFAFASSTSEGIAQVLKVDLVELLERASALHLRLTSLRLVGDLLDALNSKTNGAPLAEMLLETLTRRRHHPHKPCLMVFEFEAAYLLRDAQMGVLQDLEDAKGQSSCRQMQMGGGKSSTILPLQALAWTNDVDWKRPTLVVVPDKLVEMSGQMLRTALGRTFGQRVALFVFSRFSLLGQGETTVAEAERLLATLRHEIRARSVILTTSSSLKAFVLKFVEQARENDQGHPLHITMAAIYNLLHSGRMLLDECDLLLHPLRSELNFPTGPKQDLAKREWRVGIASCLLDALSSPSQELDQALRLGEERDRLQRHPLEVFDATYFAEHLVPPLAKELASWIVQLLNTPDATLTLHTGSVTASADSVLGQPGHEAAHMLHDSNSFFCSAEYPHSVVVELLLAKPIHLGALDISFHRYSSFFSKSGLSMLPTRVVVSALPHGDTTWIPVAESGEFVSRRLYAEVAVHSRRIRIAMSGGARWFAIDRVKVHEVAEAQEAKAPRRRRLGLWGKRQPHAQKPEPTSANPDLADVVFKALLSPTGFRELQTQTGFLKSHVVLTEMGANYLHLFLPHCLGKVHSVSHGLLPTEMLSQDDSATRRYLSVPYVGKDTPAKASEFSHPDVLILLTLLAYRQGGLRERDVGEMVDLLSQALRTELGPVLRRKAWQVFDEIVRDGNAQMLSEGEAETVLPLHLFERSDSKQVRHLWKQVRHSPLAVKWFTEQVAFPRCLSHRSSKLVATGEDLTSLAAQVHGFSGTPNAALPRSLGGCVWEPLTEGKFLRVLTSSETCEIAPVLSKEVTARGLVDLVAQDKSLCALIDAGALVTGLSNREVATIILNVRTDLEGVVFLDQEDRKRILVRDNDSSFPLEASPILPEQRFTFYDQVHTTGMDIPQAVSGRAAITVSKDMTFRDFSQAAWRMRRLGRGQTLLVLQHRAVPELLETRVGLDVLRSLSLPQRLVLFLYLQGLADSEAQEDALKTLHVATLWRRGAMQVLAKPFSPKHPAAAETFASRITFDPAELEMEPSVADLAVKYRAFVRDKRELAELLSPPSSPRTSTRTGFWGRILRIGARKQNLDAEQQQERGLDAEQQQEREREQQAQTMGDLEMEQPRSWASRQIDDEPWDMGLGVAHGPFHELSSVLLAGGSESLQLGCDLEGILFSKNHTPKEPIPNSHLRNVQVAIVLEDGRIAVVSLKEANTLRWAGFRGQPFDLVLVDTGTHLGVSPQQQHDGLTDARLQVARFFDNALDFSPAQVAMLESHLSDRGSLISDFFTTCKSMRRRDAPTGAETRDGAPLKELFKHASSQ</sequence>
<keyword evidence="4" id="KW-0833">Ubl conjugation pathway</keyword>
<evidence type="ECO:0000256" key="6">
    <source>
        <dbReference type="ARBA" id="ARBA00022807"/>
    </source>
</evidence>
<dbReference type="EC" id="3.4.19.12" evidence="2"/>
<dbReference type="Pfam" id="PF12359">
    <property type="entry name" value="DUF3645"/>
    <property type="match status" value="1"/>
</dbReference>
<keyword evidence="11" id="KW-1185">Reference proteome</keyword>
<evidence type="ECO:0000256" key="3">
    <source>
        <dbReference type="ARBA" id="ARBA00022670"/>
    </source>
</evidence>
<proteinExistence type="predicted"/>
<feature type="region of interest" description="Disordered" evidence="7">
    <location>
        <begin position="3080"/>
        <end position="3118"/>
    </location>
</feature>
<feature type="region of interest" description="Disordered" evidence="7">
    <location>
        <begin position="61"/>
        <end position="98"/>
    </location>
</feature>
<dbReference type="PANTHER" id="PTHR13367">
    <property type="entry name" value="UBIQUITIN THIOESTERASE"/>
    <property type="match status" value="1"/>
</dbReference>
<feature type="region of interest" description="Disordered" evidence="7">
    <location>
        <begin position="1892"/>
        <end position="1911"/>
    </location>
</feature>
<dbReference type="InterPro" id="IPR022099">
    <property type="entry name" value="DUF3638"/>
</dbReference>
<evidence type="ECO:0000256" key="1">
    <source>
        <dbReference type="ARBA" id="ARBA00000707"/>
    </source>
</evidence>
<dbReference type="InterPro" id="IPR051346">
    <property type="entry name" value="OTU_Deubiquitinase"/>
</dbReference>
<evidence type="ECO:0000256" key="4">
    <source>
        <dbReference type="ARBA" id="ARBA00022786"/>
    </source>
</evidence>
<evidence type="ECO:0000256" key="2">
    <source>
        <dbReference type="ARBA" id="ARBA00012759"/>
    </source>
</evidence>
<keyword evidence="6" id="KW-0788">Thiol protease</keyword>
<dbReference type="Pfam" id="PF12340">
    <property type="entry name" value="DUF3638"/>
    <property type="match status" value="1"/>
</dbReference>
<comment type="catalytic activity">
    <reaction evidence="1">
        <text>Thiol-dependent hydrolysis of ester, thioester, amide, peptide and isopeptide bonds formed by the C-terminal Gly of ubiquitin (a 76-residue protein attached to proteins as an intracellular targeting signal).</text>
        <dbReference type="EC" id="3.4.19.12"/>
    </reaction>
</comment>